<evidence type="ECO:0000313" key="3">
    <source>
        <dbReference type="Proteomes" id="UP001165297"/>
    </source>
</evidence>
<accession>A0ABS8AEN1</accession>
<gene>
    <name evidence="2" type="ORF">LGH70_13445</name>
</gene>
<evidence type="ECO:0000313" key="2">
    <source>
        <dbReference type="EMBL" id="MCB2378599.1"/>
    </source>
</evidence>
<comment type="caution">
    <text evidence="2">The sequence shown here is derived from an EMBL/GenBank/DDBJ whole genome shotgun (WGS) entry which is preliminary data.</text>
</comment>
<feature type="transmembrane region" description="Helical" evidence="1">
    <location>
        <begin position="54"/>
        <end position="75"/>
    </location>
</feature>
<keyword evidence="1" id="KW-0812">Transmembrane</keyword>
<protein>
    <submittedName>
        <fullName evidence="2">Uncharacterized protein</fullName>
    </submittedName>
</protein>
<keyword evidence="1" id="KW-0472">Membrane</keyword>
<feature type="transmembrane region" description="Helical" evidence="1">
    <location>
        <begin position="12"/>
        <end position="34"/>
    </location>
</feature>
<name>A0ABS8AEN1_9BACT</name>
<keyword evidence="1" id="KW-1133">Transmembrane helix</keyword>
<dbReference type="Proteomes" id="UP001165297">
    <property type="component" value="Unassembled WGS sequence"/>
</dbReference>
<sequence>MADITEKSGPLALLTGAALFVAFETGAYYLLSWVTSGMGMADQLQPENTIVSNWVKTVVFLLLHLLLVVVAVLVLSNRLPRRYRGQVMGWFYLSLLLGFVLLIPLFG</sequence>
<proteinExistence type="predicted"/>
<organism evidence="2 3">
    <name type="scientific">Hymenobacter nitidus</name>
    <dbReference type="NCBI Taxonomy" id="2880929"/>
    <lineage>
        <taxon>Bacteria</taxon>
        <taxon>Pseudomonadati</taxon>
        <taxon>Bacteroidota</taxon>
        <taxon>Cytophagia</taxon>
        <taxon>Cytophagales</taxon>
        <taxon>Hymenobacteraceae</taxon>
        <taxon>Hymenobacter</taxon>
    </lineage>
</organism>
<feature type="transmembrane region" description="Helical" evidence="1">
    <location>
        <begin position="87"/>
        <end position="106"/>
    </location>
</feature>
<reference evidence="2" key="1">
    <citation type="submission" date="2021-10" db="EMBL/GenBank/DDBJ databases">
        <authorList>
            <person name="Dean J.D."/>
            <person name="Kim M.K."/>
            <person name="Newey C.N."/>
            <person name="Stoker T.S."/>
            <person name="Thompson D.W."/>
            <person name="Grose J.H."/>
        </authorList>
    </citation>
    <scope>NUCLEOTIDE SEQUENCE</scope>
    <source>
        <strain evidence="2">BT635</strain>
    </source>
</reference>
<dbReference type="EMBL" id="JAJADQ010000006">
    <property type="protein sequence ID" value="MCB2378599.1"/>
    <property type="molecule type" value="Genomic_DNA"/>
</dbReference>
<dbReference type="RefSeq" id="WP_226186476.1">
    <property type="nucleotide sequence ID" value="NZ_JAJADQ010000006.1"/>
</dbReference>
<evidence type="ECO:0000256" key="1">
    <source>
        <dbReference type="SAM" id="Phobius"/>
    </source>
</evidence>
<keyword evidence="3" id="KW-1185">Reference proteome</keyword>